<feature type="transmembrane region" description="Helical" evidence="3">
    <location>
        <begin position="202"/>
        <end position="220"/>
    </location>
</feature>
<evidence type="ECO:0000256" key="2">
    <source>
        <dbReference type="ARBA" id="ARBA00023157"/>
    </source>
</evidence>
<dbReference type="CDD" id="cd00117">
    <property type="entry name" value="TFP"/>
    <property type="match status" value="1"/>
</dbReference>
<gene>
    <name evidence="5" type="ORF">OS493_003868</name>
</gene>
<accession>A0A9X0A6E7</accession>
<dbReference type="SUPFAM" id="SSF57302">
    <property type="entry name" value="Snake toxin-like"/>
    <property type="match status" value="1"/>
</dbReference>
<keyword evidence="3" id="KW-0812">Transmembrane</keyword>
<protein>
    <recommendedName>
        <fullName evidence="7">Protein quiver</fullName>
    </recommendedName>
</protein>
<comment type="caution">
    <text evidence="5">The sequence shown here is derived from an EMBL/GenBank/DDBJ whole genome shotgun (WGS) entry which is preliminary data.</text>
</comment>
<evidence type="ECO:0008006" key="7">
    <source>
        <dbReference type="Google" id="ProtNLM"/>
    </source>
</evidence>
<dbReference type="PANTHER" id="PTHR10036">
    <property type="entry name" value="CD59 GLYCOPROTEIN"/>
    <property type="match status" value="1"/>
</dbReference>
<evidence type="ECO:0000313" key="6">
    <source>
        <dbReference type="Proteomes" id="UP001163046"/>
    </source>
</evidence>
<dbReference type="OrthoDB" id="5945173at2759"/>
<keyword evidence="6" id="KW-1185">Reference proteome</keyword>
<evidence type="ECO:0000256" key="3">
    <source>
        <dbReference type="SAM" id="Phobius"/>
    </source>
</evidence>
<reference evidence="5" key="1">
    <citation type="submission" date="2023-01" db="EMBL/GenBank/DDBJ databases">
        <title>Genome assembly of the deep-sea coral Lophelia pertusa.</title>
        <authorList>
            <person name="Herrera S."/>
            <person name="Cordes E."/>
        </authorList>
    </citation>
    <scope>NUCLEOTIDE SEQUENCE</scope>
    <source>
        <strain evidence="5">USNM1676648</strain>
        <tissue evidence="5">Polyp</tissue>
    </source>
</reference>
<name>A0A9X0A6E7_9CNID</name>
<keyword evidence="1 4" id="KW-0732">Signal</keyword>
<organism evidence="5 6">
    <name type="scientific">Desmophyllum pertusum</name>
    <dbReference type="NCBI Taxonomy" id="174260"/>
    <lineage>
        <taxon>Eukaryota</taxon>
        <taxon>Metazoa</taxon>
        <taxon>Cnidaria</taxon>
        <taxon>Anthozoa</taxon>
        <taxon>Hexacorallia</taxon>
        <taxon>Scleractinia</taxon>
        <taxon>Caryophylliina</taxon>
        <taxon>Caryophylliidae</taxon>
        <taxon>Desmophyllum</taxon>
    </lineage>
</organism>
<dbReference type="InterPro" id="IPR045860">
    <property type="entry name" value="Snake_toxin-like_sf"/>
</dbReference>
<evidence type="ECO:0000313" key="5">
    <source>
        <dbReference type="EMBL" id="KAJ7394187.1"/>
    </source>
</evidence>
<feature type="signal peptide" evidence="4">
    <location>
        <begin position="1"/>
        <end position="24"/>
    </location>
</feature>
<sequence>MRILTQALVYFLLLVAYVLHAVLAIHCFQCDSATSWSDCDLHINTNSRTCDKPDQTRCLAVQKRPSPREKIKYEKRCATRLDNPCHEQRIEDCRATLCDKQLCNFALSPTATLIASGFECIKCKSTISFEDCDDNGLQIFCGAGFRKCYKLEEKMPGGVIHYTKGCIVPLVCGNSSRHMPNFEGREMLCCGQHVCNGASRSSHLIVLFGTLFLVSMIFVFSR</sequence>
<keyword evidence="3" id="KW-1133">Transmembrane helix</keyword>
<dbReference type="AlphaFoldDB" id="A0A9X0A6E7"/>
<dbReference type="EMBL" id="MU825397">
    <property type="protein sequence ID" value="KAJ7394187.1"/>
    <property type="molecule type" value="Genomic_DNA"/>
</dbReference>
<feature type="chain" id="PRO_5040778454" description="Protein quiver" evidence="4">
    <location>
        <begin position="25"/>
        <end position="222"/>
    </location>
</feature>
<evidence type="ECO:0000256" key="1">
    <source>
        <dbReference type="ARBA" id="ARBA00022729"/>
    </source>
</evidence>
<keyword evidence="3" id="KW-0472">Membrane</keyword>
<dbReference type="PANTHER" id="PTHR10036:SF3">
    <property type="entry name" value="PROTEIN SLEEPLESS-RELATED"/>
    <property type="match status" value="1"/>
</dbReference>
<keyword evidence="2" id="KW-1015">Disulfide bond</keyword>
<dbReference type="Proteomes" id="UP001163046">
    <property type="component" value="Unassembled WGS sequence"/>
</dbReference>
<evidence type="ECO:0000256" key="4">
    <source>
        <dbReference type="SAM" id="SignalP"/>
    </source>
</evidence>
<proteinExistence type="predicted"/>